<proteinExistence type="predicted"/>
<dbReference type="Gene3D" id="1.10.630.10">
    <property type="entry name" value="Cytochrome P450"/>
    <property type="match status" value="1"/>
</dbReference>
<organism evidence="2 3">
    <name type="scientific">Timema podura</name>
    <name type="common">Walking stick</name>
    <dbReference type="NCBI Taxonomy" id="61482"/>
    <lineage>
        <taxon>Eukaryota</taxon>
        <taxon>Metazoa</taxon>
        <taxon>Ecdysozoa</taxon>
        <taxon>Arthropoda</taxon>
        <taxon>Hexapoda</taxon>
        <taxon>Insecta</taxon>
        <taxon>Pterygota</taxon>
        <taxon>Neoptera</taxon>
        <taxon>Polyneoptera</taxon>
        <taxon>Phasmatodea</taxon>
        <taxon>Timematodea</taxon>
        <taxon>Timematoidea</taxon>
        <taxon>Timematidae</taxon>
        <taxon>Timema</taxon>
    </lineage>
</organism>
<dbReference type="InterPro" id="IPR036396">
    <property type="entry name" value="Cyt_P450_sf"/>
</dbReference>
<dbReference type="SUPFAM" id="SSF48264">
    <property type="entry name" value="Cytochrome P450"/>
    <property type="match status" value="1"/>
</dbReference>
<dbReference type="EMBL" id="CAJPIN010065296">
    <property type="protein sequence ID" value="CAG2067230.1"/>
    <property type="molecule type" value="Genomic_DNA"/>
</dbReference>
<comment type="caution">
    <text evidence="2">The sequence shown here is derived from an EMBL/GenBank/DDBJ whole genome shotgun (WGS) entry which is preliminary data.</text>
</comment>
<keyword evidence="1" id="KW-0560">Oxidoreductase</keyword>
<protein>
    <recommendedName>
        <fullName evidence="4">Cytochrome P450</fullName>
    </recommendedName>
</protein>
<keyword evidence="1" id="KW-0503">Monooxygenase</keyword>
<sequence>MKIMMNRVLNPWFMLDTLFKFTTESKELEAHYDNICSLAKQIISDRRSIMRARSNDNKLDDSYNEEDSNGKRDAVFIDRLLELEDEGFTEEDIIYEVNTFLIAVSNNTLLYSFA</sequence>
<evidence type="ECO:0008006" key="4">
    <source>
        <dbReference type="Google" id="ProtNLM"/>
    </source>
</evidence>
<keyword evidence="3" id="KW-1185">Reference proteome</keyword>
<evidence type="ECO:0000313" key="3">
    <source>
        <dbReference type="Proteomes" id="UP001153148"/>
    </source>
</evidence>
<dbReference type="Proteomes" id="UP001153148">
    <property type="component" value="Unassembled WGS sequence"/>
</dbReference>
<gene>
    <name evidence="2" type="ORF">TPAB3V08_LOCUS14173</name>
</gene>
<evidence type="ECO:0000256" key="1">
    <source>
        <dbReference type="ARBA" id="ARBA00023033"/>
    </source>
</evidence>
<evidence type="ECO:0000313" key="2">
    <source>
        <dbReference type="EMBL" id="CAG2067230.1"/>
    </source>
</evidence>
<name>A0ABN7PNZ0_TIMPD</name>
<accession>A0ABN7PNZ0</accession>
<reference evidence="2" key="1">
    <citation type="submission" date="2021-03" db="EMBL/GenBank/DDBJ databases">
        <authorList>
            <person name="Tran Van P."/>
        </authorList>
    </citation>
    <scope>NUCLEOTIDE SEQUENCE</scope>
</reference>